<reference evidence="12 13" key="1">
    <citation type="submission" date="2018-06" db="EMBL/GenBank/DDBJ databases">
        <title>NTM in soil in Japan.</title>
        <authorList>
            <person name="Ohya K."/>
        </authorList>
    </citation>
    <scope>NUCLEOTIDE SEQUENCE [LARGE SCALE GENOMIC DNA]</scope>
    <source>
        <strain evidence="12 13">GF28</strain>
    </source>
</reference>
<evidence type="ECO:0000256" key="1">
    <source>
        <dbReference type="ARBA" id="ARBA00001974"/>
    </source>
</evidence>
<feature type="binding site" evidence="10">
    <location>
        <begin position="155"/>
        <end position="158"/>
    </location>
    <ligand>
        <name>NADP(+)</name>
        <dbReference type="ChEBI" id="CHEBI:58349"/>
    </ligand>
</feature>
<feature type="binding site" evidence="10">
    <location>
        <position position="366"/>
    </location>
    <ligand>
        <name>NADP(+)</name>
        <dbReference type="ChEBI" id="CHEBI:58349"/>
    </ligand>
</feature>
<gene>
    <name evidence="12" type="ORF">DQP57_21570</name>
</gene>
<proteinExistence type="inferred from homology"/>
<feature type="binding site" evidence="10">
    <location>
        <position position="211"/>
    </location>
    <ligand>
        <name>NADP(+)</name>
        <dbReference type="ChEBI" id="CHEBI:58349"/>
    </ligand>
</feature>
<dbReference type="InterPro" id="IPR023753">
    <property type="entry name" value="FAD/NAD-binding_dom"/>
</dbReference>
<sequence length="453" mass="48941">MRPYHVAIVGSGPSGFFAASSLLKAADGSEDIDIAVDMLEMLPTPWGLVRSGVAPDHPKIKSISKQFEKTSQDPRFRFFGNISVGEHVQADELAERYDAVVYAVGAQSDRALNIPGEELPGSIAAVDFVGWYNAHPNFEEATPDLSGARAVVVGNGNVALDVARILVTDPDVLGQTDIADHALESLRPCGVDEVVVIGRRGPLQTAFTTLELRELGELENVDVIVDPAQLEGVSDEDAAAAGKTAKQNINVLRDYAKRDPRPGHRRIVLRFMTSPIEIKGTHRVESIVLGRNELVTDDNGWVSAKDTGEREELPVQLVVRSVGYRGVPTPGLPFDDKTATIPNSGGRVEGRRNEYVVGWIKRGPTGVIGTNKKDSQDTVETLLADLSGADGLADFGDDHADRLADWLASRQPKLVTSAHWELIDAHERAAGEPHGRPRVKLPSLAKLLRVSHG</sequence>
<keyword evidence="5 9" id="KW-0274">FAD</keyword>
<evidence type="ECO:0000256" key="8">
    <source>
        <dbReference type="ARBA" id="ARBA00047776"/>
    </source>
</evidence>
<feature type="binding site" evidence="9">
    <location>
        <position position="359"/>
    </location>
    <ligand>
        <name>FAD</name>
        <dbReference type="ChEBI" id="CHEBI:57692"/>
    </ligand>
</feature>
<dbReference type="SUPFAM" id="SSF51971">
    <property type="entry name" value="Nucleotide-binding domain"/>
    <property type="match status" value="2"/>
</dbReference>
<name>A0A329LNX6_9MYCO</name>
<feature type="binding site" evidence="9">
    <location>
        <position position="84"/>
    </location>
    <ligand>
        <name>FAD</name>
        <dbReference type="ChEBI" id="CHEBI:57692"/>
    </ligand>
</feature>
<dbReference type="EMBL" id="QMEV01000065">
    <property type="protein sequence ID" value="RAV05997.1"/>
    <property type="molecule type" value="Genomic_DNA"/>
</dbReference>
<organism evidence="12 13">
    <name type="scientific">Mycobacterium colombiense</name>
    <dbReference type="NCBI Taxonomy" id="339268"/>
    <lineage>
        <taxon>Bacteria</taxon>
        <taxon>Bacillati</taxon>
        <taxon>Actinomycetota</taxon>
        <taxon>Actinomycetes</taxon>
        <taxon>Mycobacteriales</taxon>
        <taxon>Mycobacteriaceae</taxon>
        <taxon>Mycobacterium</taxon>
        <taxon>Mycobacterium avium complex (MAC)</taxon>
    </lineage>
</organism>
<dbReference type="InterPro" id="IPR021163">
    <property type="entry name" value="Ferredox_Rdtase_adrenod"/>
</dbReference>
<evidence type="ECO:0000256" key="3">
    <source>
        <dbReference type="ARBA" id="ARBA00013223"/>
    </source>
</evidence>
<dbReference type="PIRSF" id="PIRSF000362">
    <property type="entry name" value="FNR"/>
    <property type="match status" value="1"/>
</dbReference>
<feature type="domain" description="FAD/NAD(P)-binding" evidence="11">
    <location>
        <begin position="4"/>
        <end position="166"/>
    </location>
</feature>
<dbReference type="RefSeq" id="WP_112634710.1">
    <property type="nucleotide sequence ID" value="NZ_QMEV01000065.1"/>
</dbReference>
<dbReference type="EC" id="1.18.1.2" evidence="3"/>
<keyword evidence="7" id="KW-0560">Oxidoreductase</keyword>
<feature type="binding site" evidence="9">
    <location>
        <position position="40"/>
    </location>
    <ligand>
        <name>FAD</name>
        <dbReference type="ChEBI" id="CHEBI:57692"/>
    </ligand>
</feature>
<evidence type="ECO:0000256" key="10">
    <source>
        <dbReference type="PIRSR" id="PIRSR000362-2"/>
    </source>
</evidence>
<dbReference type="Gene3D" id="3.50.50.60">
    <property type="entry name" value="FAD/NAD(P)-binding domain"/>
    <property type="match status" value="1"/>
</dbReference>
<evidence type="ECO:0000256" key="9">
    <source>
        <dbReference type="PIRSR" id="PIRSR000362-1"/>
    </source>
</evidence>
<dbReference type="InterPro" id="IPR036188">
    <property type="entry name" value="FAD/NAD-bd_sf"/>
</dbReference>
<dbReference type="Gene3D" id="3.40.50.720">
    <property type="entry name" value="NAD(P)-binding Rossmann-like Domain"/>
    <property type="match status" value="1"/>
</dbReference>
<protein>
    <recommendedName>
        <fullName evidence="3">ferredoxin--NADP(+) reductase</fullName>
        <ecNumber evidence="3">1.18.1.2</ecNumber>
    </recommendedName>
</protein>
<evidence type="ECO:0000313" key="12">
    <source>
        <dbReference type="EMBL" id="RAV05997.1"/>
    </source>
</evidence>
<comment type="catalytic activity">
    <reaction evidence="8">
        <text>2 reduced [2Fe-2S]-[ferredoxin] + NADP(+) + H(+) = 2 oxidized [2Fe-2S]-[ferredoxin] + NADPH</text>
        <dbReference type="Rhea" id="RHEA:20125"/>
        <dbReference type="Rhea" id="RHEA-COMP:10000"/>
        <dbReference type="Rhea" id="RHEA-COMP:10001"/>
        <dbReference type="ChEBI" id="CHEBI:15378"/>
        <dbReference type="ChEBI" id="CHEBI:33737"/>
        <dbReference type="ChEBI" id="CHEBI:33738"/>
        <dbReference type="ChEBI" id="CHEBI:57783"/>
        <dbReference type="ChEBI" id="CHEBI:58349"/>
        <dbReference type="EC" id="1.18.1.2"/>
    </reaction>
</comment>
<dbReference type="PANTHER" id="PTHR48467">
    <property type="entry name" value="GLUTAMATE SYNTHASE 1 [NADH], CHLOROPLASTIC-LIKE"/>
    <property type="match status" value="1"/>
</dbReference>
<comment type="caution">
    <text evidence="12">The sequence shown here is derived from an EMBL/GenBank/DDBJ whole genome shotgun (WGS) entry which is preliminary data.</text>
</comment>
<feature type="binding site" evidence="9">
    <location>
        <begin position="366"/>
        <end position="368"/>
    </location>
    <ligand>
        <name>FAD</name>
        <dbReference type="ChEBI" id="CHEBI:57692"/>
    </ligand>
</feature>
<feature type="binding site" evidence="9">
    <location>
        <position position="14"/>
    </location>
    <ligand>
        <name>FAD</name>
        <dbReference type="ChEBI" id="CHEBI:57692"/>
    </ligand>
</feature>
<comment type="similarity">
    <text evidence="2">Belongs to the ferredoxin--NADP reductase type 1 family.</text>
</comment>
<evidence type="ECO:0000256" key="6">
    <source>
        <dbReference type="ARBA" id="ARBA00022857"/>
    </source>
</evidence>
<evidence type="ECO:0000256" key="7">
    <source>
        <dbReference type="ARBA" id="ARBA00023002"/>
    </source>
</evidence>
<evidence type="ECO:0000256" key="2">
    <source>
        <dbReference type="ARBA" id="ARBA00008312"/>
    </source>
</evidence>
<dbReference type="Pfam" id="PF07992">
    <property type="entry name" value="Pyr_redox_2"/>
    <property type="match status" value="1"/>
</dbReference>
<evidence type="ECO:0000256" key="4">
    <source>
        <dbReference type="ARBA" id="ARBA00022630"/>
    </source>
</evidence>
<comment type="cofactor">
    <cofactor evidence="1 9">
        <name>FAD</name>
        <dbReference type="ChEBI" id="CHEBI:57692"/>
    </cofactor>
</comment>
<keyword evidence="4" id="KW-0285">Flavoprotein</keyword>
<dbReference type="GO" id="GO:0004324">
    <property type="term" value="F:ferredoxin-NADP+ reductase activity"/>
    <property type="evidence" value="ECO:0007669"/>
    <property type="project" value="UniProtKB-EC"/>
</dbReference>
<feature type="binding site" evidence="10">
    <location>
        <begin position="199"/>
        <end position="200"/>
    </location>
    <ligand>
        <name>NADP(+)</name>
        <dbReference type="ChEBI" id="CHEBI:58349"/>
    </ligand>
</feature>
<evidence type="ECO:0000313" key="13">
    <source>
        <dbReference type="Proteomes" id="UP000250915"/>
    </source>
</evidence>
<dbReference type="PANTHER" id="PTHR48467:SF1">
    <property type="entry name" value="GLUTAMATE SYNTHASE 1 [NADH], CHLOROPLASTIC-LIKE"/>
    <property type="match status" value="1"/>
</dbReference>
<dbReference type="Proteomes" id="UP000250915">
    <property type="component" value="Unassembled WGS sequence"/>
</dbReference>
<dbReference type="PRINTS" id="PR00419">
    <property type="entry name" value="ADXRDTASE"/>
</dbReference>
<accession>A0A329LNX6</accession>
<dbReference type="InterPro" id="IPR055275">
    <property type="entry name" value="Ferredox_Rdtase"/>
</dbReference>
<feature type="binding site" evidence="9">
    <location>
        <position position="48"/>
    </location>
    <ligand>
        <name>FAD</name>
        <dbReference type="ChEBI" id="CHEBI:57692"/>
    </ligand>
</feature>
<dbReference type="AlphaFoldDB" id="A0A329LNX6"/>
<evidence type="ECO:0000256" key="5">
    <source>
        <dbReference type="ARBA" id="ARBA00022827"/>
    </source>
</evidence>
<keyword evidence="6 10" id="KW-0521">NADP</keyword>
<evidence type="ECO:0000259" key="11">
    <source>
        <dbReference type="Pfam" id="PF07992"/>
    </source>
</evidence>
<dbReference type="OrthoDB" id="289202at2"/>